<evidence type="ECO:0008006" key="4">
    <source>
        <dbReference type="Google" id="ProtNLM"/>
    </source>
</evidence>
<evidence type="ECO:0000313" key="2">
    <source>
        <dbReference type="EMBL" id="PWY93952.1"/>
    </source>
</evidence>
<dbReference type="InterPro" id="IPR051678">
    <property type="entry name" value="AGP_Transferase"/>
</dbReference>
<organism evidence="2 3">
    <name type="scientific">Aspergillus sclerotioniger CBS 115572</name>
    <dbReference type="NCBI Taxonomy" id="1450535"/>
    <lineage>
        <taxon>Eukaryota</taxon>
        <taxon>Fungi</taxon>
        <taxon>Dikarya</taxon>
        <taxon>Ascomycota</taxon>
        <taxon>Pezizomycotina</taxon>
        <taxon>Eurotiomycetes</taxon>
        <taxon>Eurotiomycetidae</taxon>
        <taxon>Eurotiales</taxon>
        <taxon>Aspergillaceae</taxon>
        <taxon>Aspergillus</taxon>
        <taxon>Aspergillus subgen. Circumdati</taxon>
    </lineage>
</organism>
<dbReference type="STRING" id="1450535.A0A317X8G5"/>
<dbReference type="RefSeq" id="XP_025470713.1">
    <property type="nucleotide sequence ID" value="XM_025616684.1"/>
</dbReference>
<evidence type="ECO:0000313" key="3">
    <source>
        <dbReference type="Proteomes" id="UP000246702"/>
    </source>
</evidence>
<keyword evidence="3" id="KW-1185">Reference proteome</keyword>
<comment type="caution">
    <text evidence="2">The sequence shown here is derived from an EMBL/GenBank/DDBJ whole genome shotgun (WGS) entry which is preliminary data.</text>
</comment>
<dbReference type="Proteomes" id="UP000246702">
    <property type="component" value="Unassembled WGS sequence"/>
</dbReference>
<dbReference type="SUPFAM" id="SSF56112">
    <property type="entry name" value="Protein kinase-like (PK-like)"/>
    <property type="match status" value="1"/>
</dbReference>
<dbReference type="AlphaFoldDB" id="A0A317X8G5"/>
<dbReference type="InterPro" id="IPR011009">
    <property type="entry name" value="Kinase-like_dom_sf"/>
</dbReference>
<feature type="region of interest" description="Disordered" evidence="1">
    <location>
        <begin position="470"/>
        <end position="519"/>
    </location>
</feature>
<feature type="compositionally biased region" description="Basic and acidic residues" evidence="1">
    <location>
        <begin position="470"/>
        <end position="489"/>
    </location>
</feature>
<proteinExistence type="predicted"/>
<dbReference type="PANTHER" id="PTHR21310:SF37">
    <property type="entry name" value="AMINOGLYCOSIDE PHOSPHOTRANSFERASE DOMAIN-CONTAINING PROTEIN"/>
    <property type="match status" value="1"/>
</dbReference>
<feature type="compositionally biased region" description="Low complexity" evidence="1">
    <location>
        <begin position="490"/>
        <end position="499"/>
    </location>
</feature>
<evidence type="ECO:0000256" key="1">
    <source>
        <dbReference type="SAM" id="MobiDB-lite"/>
    </source>
</evidence>
<accession>A0A317X8G5</accession>
<name>A0A317X8G5_9EURO</name>
<dbReference type="EMBL" id="MSFK01000005">
    <property type="protein sequence ID" value="PWY93952.1"/>
    <property type="molecule type" value="Genomic_DNA"/>
</dbReference>
<gene>
    <name evidence="2" type="ORF">BO94DRAFT_612638</name>
</gene>
<feature type="compositionally biased region" description="Basic and acidic residues" evidence="1">
    <location>
        <begin position="500"/>
        <end position="511"/>
    </location>
</feature>
<protein>
    <recommendedName>
        <fullName evidence="4">Aminoglycoside phosphotransferase domain-containing protein</fullName>
    </recommendedName>
</protein>
<dbReference type="PANTHER" id="PTHR21310">
    <property type="entry name" value="AMINOGLYCOSIDE PHOSPHOTRANSFERASE-RELATED-RELATED"/>
    <property type="match status" value="1"/>
</dbReference>
<sequence length="535" mass="61670">MSRPSLPLLRGTTTLESALEEEEDMLLDLDYPEQRIDFFVSLYSRRTDIEKIAAGHLGLRSCRLGAVNEWIHGSFNVCIPIYVSDETRPRAVVRFPLPYKVGEIKNPGNVDEKLRCEAATFIWMREHCPEIPIPRLWGFGLVRGQSFSVPENVPLGKRFLWSLKRCISWLLGRPLSCRYVDHRRSTMLENGYLVMDYVGGPDLQMLSETWDRDRHHQEKRKNLFRGLSRIMLSMSQTPLPRIGSWTMDSHGVLQLSNRPLGLRLHQLENGGIPTNINRRLTYATADAYYLDSLLTIMRALLPHFSNREFREGPFFYRLTDLHPSNIFVDTDWNIKCVIDLEWACSLPAETLRPPYWLTGRSVDDLTDEHLEEFARAHEFVEVFEEEEKLVPPINDDHSYRTNLMRRGWQIGNFWYFQALDSPKGLYNLFEQHIHPIFASNTSVGSHFSRIVSDYWAADVEAVIARSSETRRMVDRDTDQTMPREDDTQKKAAAGIAAAKLAEEQRKREDRAAVTQGLTDAATMKQLSSSGYEAKA</sequence>
<reference evidence="2 3" key="1">
    <citation type="submission" date="2016-12" db="EMBL/GenBank/DDBJ databases">
        <title>The genomes of Aspergillus section Nigri reveals drivers in fungal speciation.</title>
        <authorList>
            <consortium name="DOE Joint Genome Institute"/>
            <person name="Vesth T.C."/>
            <person name="Nybo J."/>
            <person name="Theobald S."/>
            <person name="Brandl J."/>
            <person name="Frisvad J.C."/>
            <person name="Nielsen K.F."/>
            <person name="Lyhne E.K."/>
            <person name="Kogle M.E."/>
            <person name="Kuo A."/>
            <person name="Riley R."/>
            <person name="Clum A."/>
            <person name="Nolan M."/>
            <person name="Lipzen A."/>
            <person name="Salamov A."/>
            <person name="Henrissat B."/>
            <person name="Wiebenga A."/>
            <person name="De Vries R.P."/>
            <person name="Grigoriev I.V."/>
            <person name="Mortensen U.H."/>
            <person name="Andersen M.R."/>
            <person name="Baker S.E."/>
        </authorList>
    </citation>
    <scope>NUCLEOTIDE SEQUENCE [LARGE SCALE GENOMIC DNA]</scope>
    <source>
        <strain evidence="2 3">CBS 115572</strain>
    </source>
</reference>
<dbReference type="OrthoDB" id="3645574at2759"/>
<dbReference type="GeneID" id="37118827"/>